<keyword evidence="9 11" id="KW-0808">Transferase</keyword>
<keyword evidence="10 11" id="KW-0660">Purine salvage</keyword>
<dbReference type="GO" id="GO:0002055">
    <property type="term" value="F:adenine binding"/>
    <property type="evidence" value="ECO:0007669"/>
    <property type="project" value="TreeGrafter"/>
</dbReference>
<dbReference type="AlphaFoldDB" id="A0A2M7G8I8"/>
<dbReference type="GO" id="GO:0006168">
    <property type="term" value="P:adenine salvage"/>
    <property type="evidence" value="ECO:0007669"/>
    <property type="project" value="InterPro"/>
</dbReference>
<dbReference type="SUPFAM" id="SSF53271">
    <property type="entry name" value="PRTase-like"/>
    <property type="match status" value="1"/>
</dbReference>
<dbReference type="CDD" id="cd06223">
    <property type="entry name" value="PRTases_typeI"/>
    <property type="match status" value="1"/>
</dbReference>
<evidence type="ECO:0000256" key="11">
    <source>
        <dbReference type="HAMAP-Rule" id="MF_00004"/>
    </source>
</evidence>
<evidence type="ECO:0000313" key="13">
    <source>
        <dbReference type="EMBL" id="PIW18423.1"/>
    </source>
</evidence>
<dbReference type="EC" id="2.4.2.7" evidence="6 11"/>
<dbReference type="Gene3D" id="3.40.50.2020">
    <property type="match status" value="1"/>
</dbReference>
<keyword evidence="8 11" id="KW-0328">Glycosyltransferase</keyword>
<evidence type="ECO:0000256" key="5">
    <source>
        <dbReference type="ARBA" id="ARBA00008391"/>
    </source>
</evidence>
<comment type="subunit">
    <text evidence="11">Homodimer.</text>
</comment>
<keyword evidence="7 11" id="KW-0963">Cytoplasm</keyword>
<dbReference type="NCBIfam" id="NF002636">
    <property type="entry name" value="PRK02304.1-5"/>
    <property type="match status" value="1"/>
</dbReference>
<protein>
    <recommendedName>
        <fullName evidence="6 11">Adenine phosphoribosyltransferase</fullName>
        <shortName evidence="11">APRT</shortName>
        <ecNumber evidence="6 11">2.4.2.7</ecNumber>
    </recommendedName>
</protein>
<dbReference type="PANTHER" id="PTHR32315">
    <property type="entry name" value="ADENINE PHOSPHORIBOSYLTRANSFERASE"/>
    <property type="match status" value="1"/>
</dbReference>
<evidence type="ECO:0000259" key="12">
    <source>
        <dbReference type="Pfam" id="PF00156"/>
    </source>
</evidence>
<dbReference type="InterPro" id="IPR005764">
    <property type="entry name" value="Ade_phspho_trans"/>
</dbReference>
<dbReference type="FunFam" id="3.40.50.2020:FF:000021">
    <property type="entry name" value="Adenine phosphoribosyltransferase"/>
    <property type="match status" value="1"/>
</dbReference>
<evidence type="ECO:0000256" key="3">
    <source>
        <dbReference type="ARBA" id="ARBA00004496"/>
    </source>
</evidence>
<evidence type="ECO:0000256" key="1">
    <source>
        <dbReference type="ARBA" id="ARBA00000868"/>
    </source>
</evidence>
<dbReference type="NCBIfam" id="TIGR01090">
    <property type="entry name" value="apt"/>
    <property type="match status" value="1"/>
</dbReference>
<dbReference type="Pfam" id="PF00156">
    <property type="entry name" value="Pribosyltran"/>
    <property type="match status" value="1"/>
</dbReference>
<reference evidence="13 14" key="1">
    <citation type="submission" date="2017-09" db="EMBL/GenBank/DDBJ databases">
        <title>Depth-based differentiation of microbial function through sediment-hosted aquifers and enrichment of novel symbionts in the deep terrestrial subsurface.</title>
        <authorList>
            <person name="Probst A.J."/>
            <person name="Ladd B."/>
            <person name="Jarett J.K."/>
            <person name="Geller-Mcgrath D.E."/>
            <person name="Sieber C.M."/>
            <person name="Emerson J.B."/>
            <person name="Anantharaman K."/>
            <person name="Thomas B.C."/>
            <person name="Malmstrom R."/>
            <person name="Stieglmeier M."/>
            <person name="Klingl A."/>
            <person name="Woyke T."/>
            <person name="Ryan C.M."/>
            <person name="Banfield J.F."/>
        </authorList>
    </citation>
    <scope>NUCLEOTIDE SEQUENCE [LARGE SCALE GENOMIC DNA]</scope>
    <source>
        <strain evidence="13">CG17_big_fil_post_rev_8_21_14_2_50_48_46</strain>
    </source>
</reference>
<dbReference type="PANTHER" id="PTHR32315:SF3">
    <property type="entry name" value="ADENINE PHOSPHORIBOSYLTRANSFERASE"/>
    <property type="match status" value="1"/>
</dbReference>
<evidence type="ECO:0000313" key="14">
    <source>
        <dbReference type="Proteomes" id="UP000231019"/>
    </source>
</evidence>
<dbReference type="UniPathway" id="UPA00588">
    <property type="reaction ID" value="UER00646"/>
</dbReference>
<comment type="catalytic activity">
    <reaction evidence="1 11">
        <text>AMP + diphosphate = 5-phospho-alpha-D-ribose 1-diphosphate + adenine</text>
        <dbReference type="Rhea" id="RHEA:16609"/>
        <dbReference type="ChEBI" id="CHEBI:16708"/>
        <dbReference type="ChEBI" id="CHEBI:33019"/>
        <dbReference type="ChEBI" id="CHEBI:58017"/>
        <dbReference type="ChEBI" id="CHEBI:456215"/>
        <dbReference type="EC" id="2.4.2.7"/>
    </reaction>
</comment>
<accession>A0A2M7G8I8</accession>
<evidence type="ECO:0000256" key="7">
    <source>
        <dbReference type="ARBA" id="ARBA00022490"/>
    </source>
</evidence>
<evidence type="ECO:0000256" key="8">
    <source>
        <dbReference type="ARBA" id="ARBA00022676"/>
    </source>
</evidence>
<evidence type="ECO:0000256" key="9">
    <source>
        <dbReference type="ARBA" id="ARBA00022679"/>
    </source>
</evidence>
<comment type="similarity">
    <text evidence="5 11">Belongs to the purine/pyrimidine phosphoribosyltransferase family.</text>
</comment>
<dbReference type="GO" id="GO:0005737">
    <property type="term" value="C:cytoplasm"/>
    <property type="evidence" value="ECO:0007669"/>
    <property type="project" value="UniProtKB-SubCell"/>
</dbReference>
<evidence type="ECO:0000256" key="2">
    <source>
        <dbReference type="ARBA" id="ARBA00003968"/>
    </source>
</evidence>
<dbReference type="InterPro" id="IPR000836">
    <property type="entry name" value="PRTase_dom"/>
</dbReference>
<comment type="function">
    <text evidence="2 11">Catalyzes a salvage reaction resulting in the formation of AMP, that is energically less costly than de novo synthesis.</text>
</comment>
<comment type="caution">
    <text evidence="13">The sequence shown here is derived from an EMBL/GenBank/DDBJ whole genome shotgun (WGS) entry which is preliminary data.</text>
</comment>
<name>A0A2M7G8I8_9BACT</name>
<evidence type="ECO:0000256" key="6">
    <source>
        <dbReference type="ARBA" id="ARBA00011893"/>
    </source>
</evidence>
<feature type="domain" description="Phosphoribosyltransferase" evidence="12">
    <location>
        <begin position="48"/>
        <end position="160"/>
    </location>
</feature>
<comment type="pathway">
    <text evidence="4 11">Purine metabolism; AMP biosynthesis via salvage pathway; AMP from adenine: step 1/1.</text>
</comment>
<evidence type="ECO:0000256" key="10">
    <source>
        <dbReference type="ARBA" id="ARBA00022726"/>
    </source>
</evidence>
<dbReference type="GO" id="GO:0044209">
    <property type="term" value="P:AMP salvage"/>
    <property type="evidence" value="ECO:0007669"/>
    <property type="project" value="UniProtKB-UniRule"/>
</dbReference>
<gene>
    <name evidence="11" type="primary">apt</name>
    <name evidence="13" type="ORF">COW36_03795</name>
</gene>
<dbReference type="GO" id="GO:0016208">
    <property type="term" value="F:AMP binding"/>
    <property type="evidence" value="ECO:0007669"/>
    <property type="project" value="TreeGrafter"/>
</dbReference>
<dbReference type="InterPro" id="IPR029057">
    <property type="entry name" value="PRTase-like"/>
</dbReference>
<dbReference type="NCBIfam" id="NF002634">
    <property type="entry name" value="PRK02304.1-3"/>
    <property type="match status" value="1"/>
</dbReference>
<dbReference type="EMBL" id="PFFQ01000012">
    <property type="protein sequence ID" value="PIW18423.1"/>
    <property type="molecule type" value="Genomic_DNA"/>
</dbReference>
<proteinExistence type="inferred from homology"/>
<organism evidence="13 14">
    <name type="scientific">bacterium (Candidatus Blackallbacteria) CG17_big_fil_post_rev_8_21_14_2_50_48_46</name>
    <dbReference type="NCBI Taxonomy" id="2014261"/>
    <lineage>
        <taxon>Bacteria</taxon>
        <taxon>Candidatus Blackallbacteria</taxon>
    </lineage>
</organism>
<dbReference type="HAMAP" id="MF_00004">
    <property type="entry name" value="Aden_phosphoribosyltr"/>
    <property type="match status" value="1"/>
</dbReference>
<dbReference type="InterPro" id="IPR050054">
    <property type="entry name" value="UPRTase/APRTase"/>
</dbReference>
<dbReference type="GO" id="GO:0003999">
    <property type="term" value="F:adenine phosphoribosyltransferase activity"/>
    <property type="evidence" value="ECO:0007669"/>
    <property type="project" value="UniProtKB-UniRule"/>
</dbReference>
<comment type="subcellular location">
    <subcellularLocation>
        <location evidence="3 11">Cytoplasm</location>
    </subcellularLocation>
</comment>
<evidence type="ECO:0000256" key="4">
    <source>
        <dbReference type="ARBA" id="ARBA00004659"/>
    </source>
</evidence>
<dbReference type="GO" id="GO:0006166">
    <property type="term" value="P:purine ribonucleoside salvage"/>
    <property type="evidence" value="ECO:0007669"/>
    <property type="project" value="UniProtKB-UniRule"/>
</dbReference>
<dbReference type="Proteomes" id="UP000231019">
    <property type="component" value="Unassembled WGS sequence"/>
</dbReference>
<sequence length="182" mass="20311">MTMNLIPDNELEELLKPHIRDIPDFPKPGILFKDITTLLREPEMLRISLEQMALRFQNMDIQHVVGIESRGFILGTPLAYLLKAGFVPVRKAGKLPGATYRKEYALEYGSDVLEIHQDAIQPGEKVLLCDDLLATGGTARATLEMLEELGANVVGSVFAIELLFLNGREKLSNCKTVSLIKY</sequence>